<accession>A0ABV1S8K4</accession>
<dbReference type="RefSeq" id="WP_331833145.1">
    <property type="nucleotide sequence ID" value="NZ_JAZHFY010000016.1"/>
</dbReference>
<dbReference type="EMBL" id="JBEOME010000011">
    <property type="protein sequence ID" value="MER3122878.1"/>
    <property type="molecule type" value="Genomic_DNA"/>
</dbReference>
<evidence type="ECO:0000313" key="2">
    <source>
        <dbReference type="Proteomes" id="UP001467674"/>
    </source>
</evidence>
<protein>
    <recommendedName>
        <fullName evidence="3">Preprotein translocase subunit SecB</fullName>
    </recommendedName>
</protein>
<reference evidence="1 2" key="1">
    <citation type="submission" date="2024-06" db="EMBL/GenBank/DDBJ databases">
        <title>Construction of an artificial bacterial consortium using nitrogen cycle bacteria from Cuatro Cienegas Basin and a mangrove forest.</title>
        <authorList>
            <person name="Aguilera-Najera D."/>
            <person name="Marquez-Cianci L."/>
            <person name="Martinez-Perez E."/>
            <person name="Rosas-Barrera M."/>
            <person name="Rodriguez-Cruz U.E."/>
            <person name="Tapia-Lopez R."/>
            <person name="Eguiarte L.E."/>
            <person name="Souza-Saldivar V."/>
        </authorList>
    </citation>
    <scope>NUCLEOTIDE SEQUENCE [LARGE SCALE GENOMIC DNA]</scope>
    <source>
        <strain evidence="1 2">S14-15</strain>
    </source>
</reference>
<proteinExistence type="predicted"/>
<comment type="caution">
    <text evidence="1">The sequence shown here is derived from an EMBL/GenBank/DDBJ whole genome shotgun (WGS) entry which is preliminary data.</text>
</comment>
<name>A0ABV1S8K4_BACAB</name>
<keyword evidence="2" id="KW-1185">Reference proteome</keyword>
<evidence type="ECO:0008006" key="3">
    <source>
        <dbReference type="Google" id="ProtNLM"/>
    </source>
</evidence>
<sequence>MDDKKYNNFINKINLEKIELNSLNCNQNTSFVRTGELDIALEHDIKSIKKDGVELRVQIGFEVAAAESVGNEKSIEDFQDENILFKINFSLNLIYALQVDDDIDFLLDLDEEIEYFAATNVPVNAWPYARETISSITTRMGLPSLVIPPFKIGNF</sequence>
<dbReference type="Gene3D" id="3.10.420.10">
    <property type="entry name" value="SecB-like"/>
    <property type="match status" value="1"/>
</dbReference>
<dbReference type="InterPro" id="IPR035958">
    <property type="entry name" value="SecB-like_sf"/>
</dbReference>
<dbReference type="SUPFAM" id="SSF54611">
    <property type="entry name" value="SecB-like"/>
    <property type="match status" value="1"/>
</dbReference>
<organism evidence="1 2">
    <name type="scientific">Bacillus altitudinis</name>
    <dbReference type="NCBI Taxonomy" id="293387"/>
    <lineage>
        <taxon>Bacteria</taxon>
        <taxon>Bacillati</taxon>
        <taxon>Bacillota</taxon>
        <taxon>Bacilli</taxon>
        <taxon>Bacillales</taxon>
        <taxon>Bacillaceae</taxon>
        <taxon>Bacillus</taxon>
    </lineage>
</organism>
<gene>
    <name evidence="1" type="ORF">ABQG71_17030</name>
</gene>
<evidence type="ECO:0000313" key="1">
    <source>
        <dbReference type="EMBL" id="MER3122878.1"/>
    </source>
</evidence>
<dbReference type="Proteomes" id="UP001467674">
    <property type="component" value="Unassembled WGS sequence"/>
</dbReference>